<accession>A0A4U1B5C1</accession>
<evidence type="ECO:0000313" key="3">
    <source>
        <dbReference type="EMBL" id="TKB45499.1"/>
    </source>
</evidence>
<dbReference type="RefSeq" id="WP_136735703.1">
    <property type="nucleotide sequence ID" value="NZ_SWDB01000019.1"/>
</dbReference>
<dbReference type="SUPFAM" id="SSF52833">
    <property type="entry name" value="Thioredoxin-like"/>
    <property type="match status" value="1"/>
</dbReference>
<evidence type="ECO:0000259" key="1">
    <source>
        <dbReference type="PROSITE" id="PS50404"/>
    </source>
</evidence>
<dbReference type="InterPro" id="IPR004046">
    <property type="entry name" value="GST_C"/>
</dbReference>
<evidence type="ECO:0000259" key="2">
    <source>
        <dbReference type="PROSITE" id="PS50405"/>
    </source>
</evidence>
<dbReference type="PANTHER" id="PTHR43968:SF6">
    <property type="entry name" value="GLUTATHIONE S-TRANSFERASE OMEGA"/>
    <property type="match status" value="1"/>
</dbReference>
<protein>
    <submittedName>
        <fullName evidence="3">Glutathione S-transferase family protein</fullName>
    </submittedName>
</protein>
<evidence type="ECO:0000313" key="4">
    <source>
        <dbReference type="Proteomes" id="UP000307999"/>
    </source>
</evidence>
<sequence>MKFYYYPISTYSQKVLLALYEKQVVFEPQLVNILDSQQVEEFRVIYPLGKIPVLVTENQQLIPESTIIIEYLDSHFDSGTRLIPAGNSDENRQLRLLDRIADLYLNDSIVTLMFAQNCQQAEIDNAKRYLIYCYQQFNGLLEGNSWVMGQGFTLVDCALIPPLLYAERFMPFADYEHLHSYFQRAQERPSYQKVLADALPMLTSLGI</sequence>
<dbReference type="Proteomes" id="UP000307999">
    <property type="component" value="Unassembled WGS sequence"/>
</dbReference>
<dbReference type="CDD" id="cd00570">
    <property type="entry name" value="GST_N_family"/>
    <property type="match status" value="1"/>
</dbReference>
<dbReference type="SUPFAM" id="SSF47616">
    <property type="entry name" value="GST C-terminal domain-like"/>
    <property type="match status" value="1"/>
</dbReference>
<dbReference type="OrthoDB" id="9782992at2"/>
<feature type="domain" description="GST N-terminal" evidence="1">
    <location>
        <begin position="1"/>
        <end position="80"/>
    </location>
</feature>
<dbReference type="InterPro" id="IPR040079">
    <property type="entry name" value="Glutathione_S-Trfase"/>
</dbReference>
<dbReference type="AlphaFoldDB" id="A0A4U1B5C1"/>
<dbReference type="GO" id="GO:0016740">
    <property type="term" value="F:transferase activity"/>
    <property type="evidence" value="ECO:0007669"/>
    <property type="project" value="UniProtKB-KW"/>
</dbReference>
<dbReference type="EMBL" id="SWDB01000019">
    <property type="protein sequence ID" value="TKB45499.1"/>
    <property type="molecule type" value="Genomic_DNA"/>
</dbReference>
<feature type="domain" description="GST C-terminal" evidence="2">
    <location>
        <begin position="86"/>
        <end position="204"/>
    </location>
</feature>
<dbReference type="GO" id="GO:0005737">
    <property type="term" value="C:cytoplasm"/>
    <property type="evidence" value="ECO:0007669"/>
    <property type="project" value="TreeGrafter"/>
</dbReference>
<comment type="caution">
    <text evidence="3">The sequence shown here is derived from an EMBL/GenBank/DDBJ whole genome shotgun (WGS) entry which is preliminary data.</text>
</comment>
<reference evidence="3 4" key="1">
    <citation type="submission" date="2019-04" db="EMBL/GenBank/DDBJ databases">
        <title>Thalassotalea guangxiensis sp. nov., isolated from sediment of the coastal wetland.</title>
        <authorList>
            <person name="Zheng S."/>
            <person name="Zhang D."/>
        </authorList>
    </citation>
    <scope>NUCLEOTIDE SEQUENCE [LARGE SCALE GENOMIC DNA]</scope>
    <source>
        <strain evidence="3 4">ZS-4</strain>
    </source>
</reference>
<proteinExistence type="predicted"/>
<gene>
    <name evidence="3" type="ORF">E8M12_08400</name>
</gene>
<keyword evidence="4" id="KW-1185">Reference proteome</keyword>
<dbReference type="InterPro" id="IPR036249">
    <property type="entry name" value="Thioredoxin-like_sf"/>
</dbReference>
<dbReference type="Pfam" id="PF13417">
    <property type="entry name" value="GST_N_3"/>
    <property type="match status" value="1"/>
</dbReference>
<dbReference type="InterPro" id="IPR036282">
    <property type="entry name" value="Glutathione-S-Trfase_C_sf"/>
</dbReference>
<dbReference type="Gene3D" id="1.20.1050.10">
    <property type="match status" value="1"/>
</dbReference>
<dbReference type="InterPro" id="IPR004045">
    <property type="entry name" value="Glutathione_S-Trfase_N"/>
</dbReference>
<keyword evidence="3" id="KW-0808">Transferase</keyword>
<dbReference type="Gene3D" id="3.40.30.10">
    <property type="entry name" value="Glutaredoxin"/>
    <property type="match status" value="1"/>
</dbReference>
<dbReference type="SFLD" id="SFLDG00358">
    <property type="entry name" value="Main_(cytGST)"/>
    <property type="match status" value="1"/>
</dbReference>
<organism evidence="3 4">
    <name type="scientific">Thalassotalea mangrovi</name>
    <dbReference type="NCBI Taxonomy" id="2572245"/>
    <lineage>
        <taxon>Bacteria</taxon>
        <taxon>Pseudomonadati</taxon>
        <taxon>Pseudomonadota</taxon>
        <taxon>Gammaproteobacteria</taxon>
        <taxon>Alteromonadales</taxon>
        <taxon>Colwelliaceae</taxon>
        <taxon>Thalassotalea</taxon>
    </lineage>
</organism>
<dbReference type="InterPro" id="IPR010987">
    <property type="entry name" value="Glutathione-S-Trfase_C-like"/>
</dbReference>
<dbReference type="SFLD" id="SFLDS00019">
    <property type="entry name" value="Glutathione_Transferase_(cytos"/>
    <property type="match status" value="1"/>
</dbReference>
<name>A0A4U1B5C1_9GAMM</name>
<dbReference type="Pfam" id="PF00043">
    <property type="entry name" value="GST_C"/>
    <property type="match status" value="1"/>
</dbReference>
<dbReference type="PANTHER" id="PTHR43968">
    <property type="match status" value="1"/>
</dbReference>
<dbReference type="InterPro" id="IPR050983">
    <property type="entry name" value="GST_Omega/HSP26"/>
</dbReference>
<dbReference type="PROSITE" id="PS50405">
    <property type="entry name" value="GST_CTER"/>
    <property type="match status" value="1"/>
</dbReference>
<dbReference type="PROSITE" id="PS50404">
    <property type="entry name" value="GST_NTER"/>
    <property type="match status" value="1"/>
</dbReference>